<dbReference type="Proteomes" id="UP000660729">
    <property type="component" value="Unassembled WGS sequence"/>
</dbReference>
<gene>
    <name evidence="4" type="ORF">HII31_01522</name>
</gene>
<dbReference type="AlphaFoldDB" id="A0A8H6VNS6"/>
<evidence type="ECO:0000256" key="2">
    <source>
        <dbReference type="SAM" id="SignalP"/>
    </source>
</evidence>
<dbReference type="OrthoDB" id="190201at2759"/>
<dbReference type="EMBL" id="JABCIY010000019">
    <property type="protein sequence ID" value="KAF7197097.1"/>
    <property type="molecule type" value="Genomic_DNA"/>
</dbReference>
<feature type="signal peptide" evidence="2">
    <location>
        <begin position="1"/>
        <end position="19"/>
    </location>
</feature>
<evidence type="ECO:0000313" key="5">
    <source>
        <dbReference type="Proteomes" id="UP000660729"/>
    </source>
</evidence>
<dbReference type="InterPro" id="IPR000073">
    <property type="entry name" value="AB_hydrolase_1"/>
</dbReference>
<organism evidence="4 5">
    <name type="scientific">Pseudocercospora fuligena</name>
    <dbReference type="NCBI Taxonomy" id="685502"/>
    <lineage>
        <taxon>Eukaryota</taxon>
        <taxon>Fungi</taxon>
        <taxon>Dikarya</taxon>
        <taxon>Ascomycota</taxon>
        <taxon>Pezizomycotina</taxon>
        <taxon>Dothideomycetes</taxon>
        <taxon>Dothideomycetidae</taxon>
        <taxon>Mycosphaerellales</taxon>
        <taxon>Mycosphaerellaceae</taxon>
        <taxon>Pseudocercospora</taxon>
    </lineage>
</organism>
<accession>A0A8H6VNS6</accession>
<dbReference type="InterPro" id="IPR029058">
    <property type="entry name" value="AB_hydrolase_fold"/>
</dbReference>
<feature type="compositionally biased region" description="Gly residues" evidence="1">
    <location>
        <begin position="386"/>
        <end position="422"/>
    </location>
</feature>
<dbReference type="Gene3D" id="3.40.50.1820">
    <property type="entry name" value="alpha/beta hydrolase"/>
    <property type="match status" value="1"/>
</dbReference>
<name>A0A8H6VNS6_9PEZI</name>
<protein>
    <recommendedName>
        <fullName evidence="3">AB hydrolase-1 domain-containing protein</fullName>
    </recommendedName>
</protein>
<feature type="chain" id="PRO_5034739966" description="AB hydrolase-1 domain-containing protein" evidence="2">
    <location>
        <begin position="20"/>
        <end position="429"/>
    </location>
</feature>
<feature type="region of interest" description="Disordered" evidence="1">
    <location>
        <begin position="386"/>
        <end position="429"/>
    </location>
</feature>
<reference evidence="4" key="1">
    <citation type="submission" date="2020-04" db="EMBL/GenBank/DDBJ databases">
        <title>Draft genome resource of the tomato pathogen Pseudocercospora fuligena.</title>
        <authorList>
            <person name="Zaccaron A."/>
        </authorList>
    </citation>
    <scope>NUCLEOTIDE SEQUENCE</scope>
    <source>
        <strain evidence="4">PF001</strain>
    </source>
</reference>
<dbReference type="SUPFAM" id="SSF53474">
    <property type="entry name" value="alpha/beta-Hydrolases"/>
    <property type="match status" value="1"/>
</dbReference>
<sequence>MKSFATIAAVAALTGAATAKQCQNITVPVTVTGRNGVFDKAALTPNGDIDVTNFILNLARQGHNYTAEQLKGYANVGGSYNLAATYCQPDSGAPNVVQLLTHGIGFDRSYWDNPFNNYNYSYVNVAVDQYKFATFSWDRLGIGMSSKGEPINEIQTALEVDALKALTDKLRAGTIGGKNVPKFEKVLHIGHSYGSVQSYALTAMYPNISDGVGLTGFSQNGSFIPFFLLGGNFAQANLHVPAAKTLPNGYIAPIAQEGVHINFFAPGDFDPKFLPYAMQTGQPVTYGELLTIGGGAGSPNPIAAPVLIITGERDVPFCGGDCLKAPTGFSSIPETSKAMFKNAKPFEVSIVKGAGHGLNYQYTHVVTYKTILDFFVNNGVGPSGSKGGNGGSSGGSGGSGSGSGSGYPHGGNGGSWGHGGDGNGKHWSA</sequence>
<dbReference type="Pfam" id="PF12697">
    <property type="entry name" value="Abhydrolase_6"/>
    <property type="match status" value="1"/>
</dbReference>
<keyword evidence="5" id="KW-1185">Reference proteome</keyword>
<feature type="domain" description="AB hydrolase-1" evidence="3">
    <location>
        <begin position="99"/>
        <end position="360"/>
    </location>
</feature>
<evidence type="ECO:0000259" key="3">
    <source>
        <dbReference type="Pfam" id="PF12697"/>
    </source>
</evidence>
<proteinExistence type="predicted"/>
<evidence type="ECO:0000313" key="4">
    <source>
        <dbReference type="EMBL" id="KAF7197097.1"/>
    </source>
</evidence>
<comment type="caution">
    <text evidence="4">The sequence shown here is derived from an EMBL/GenBank/DDBJ whole genome shotgun (WGS) entry which is preliminary data.</text>
</comment>
<evidence type="ECO:0000256" key="1">
    <source>
        <dbReference type="SAM" id="MobiDB-lite"/>
    </source>
</evidence>
<keyword evidence="2" id="KW-0732">Signal</keyword>